<dbReference type="Proteomes" id="UP000823941">
    <property type="component" value="Chromosome 28"/>
</dbReference>
<evidence type="ECO:0000313" key="3">
    <source>
        <dbReference type="Proteomes" id="UP000823941"/>
    </source>
</evidence>
<dbReference type="PROSITE" id="PS50878">
    <property type="entry name" value="RT_POL"/>
    <property type="match status" value="1"/>
</dbReference>
<proteinExistence type="predicted"/>
<keyword evidence="3" id="KW-1185">Reference proteome</keyword>
<dbReference type="Pfam" id="PF00078">
    <property type="entry name" value="RVT_1"/>
    <property type="match status" value="1"/>
</dbReference>
<sequence>MLTLGCFVDIDSAYNNVEIVRLLEIMDGFGIGSKICNYLWSFLKERILNINLSDGTISDNRTTNRGLAQGDPLSPLLFNVVTAHICKSILNVCISQYADDFVIFYSSKSIIDVQSTIQTALTRFCYLINDLGLDISYRKTKICLFRKGVNRSDVVVKVNNFLFQLVSNVKYLGMWFDRSLKWGKHINEITEKSTKFLNILKVLSGSNWGVHPKHLRRIYISIIRSRMDYASFLYDTSAKTHLYKLDKIQNQAMRVIGGFIKSTPIHVMESELALYPLSLRRRYLAGKFWLRSRSITNNINIKIISDLSYQLAQRYWRNKNTPLLCSIEVDLKDVPIYSSEMLEMYSLDIWIAGIDIQDVIRCNVDMVDKAKRLFNISYLKDLCISYLREHYWNCHKIYTDASKENNGIGVAFFDSELLYSQKTKISTNICIMEAELLALYKALCYVISLINLTEPSF</sequence>
<dbReference type="InterPro" id="IPR043502">
    <property type="entry name" value="DNA/RNA_pol_sf"/>
</dbReference>
<evidence type="ECO:0000259" key="1">
    <source>
        <dbReference type="PROSITE" id="PS50878"/>
    </source>
</evidence>
<dbReference type="SUPFAM" id="SSF56672">
    <property type="entry name" value="DNA/RNA polymerases"/>
    <property type="match status" value="1"/>
</dbReference>
<dbReference type="PANTHER" id="PTHR33481:SF1">
    <property type="entry name" value="ENDONUCLEASE_EXONUCLEASE_PHOSPHATASE DOMAIN-CONTAINING PROTEIN-RELATED"/>
    <property type="match status" value="1"/>
</dbReference>
<name>A0ABQ7PU63_PLUXY</name>
<dbReference type="InterPro" id="IPR000477">
    <property type="entry name" value="RT_dom"/>
</dbReference>
<accession>A0ABQ7PU63</accession>
<organism evidence="2 3">
    <name type="scientific">Plutella xylostella</name>
    <name type="common">Diamondback moth</name>
    <name type="synonym">Plutella maculipennis</name>
    <dbReference type="NCBI Taxonomy" id="51655"/>
    <lineage>
        <taxon>Eukaryota</taxon>
        <taxon>Metazoa</taxon>
        <taxon>Ecdysozoa</taxon>
        <taxon>Arthropoda</taxon>
        <taxon>Hexapoda</taxon>
        <taxon>Insecta</taxon>
        <taxon>Pterygota</taxon>
        <taxon>Neoptera</taxon>
        <taxon>Endopterygota</taxon>
        <taxon>Lepidoptera</taxon>
        <taxon>Glossata</taxon>
        <taxon>Ditrysia</taxon>
        <taxon>Yponomeutoidea</taxon>
        <taxon>Plutellidae</taxon>
        <taxon>Plutella</taxon>
    </lineage>
</organism>
<dbReference type="EMBL" id="JAHIBW010000028">
    <property type="protein sequence ID" value="KAG7296492.1"/>
    <property type="molecule type" value="Genomic_DNA"/>
</dbReference>
<reference evidence="2 3" key="1">
    <citation type="submission" date="2021-06" db="EMBL/GenBank/DDBJ databases">
        <title>A haploid diamondback moth (Plutella xylostella L.) genome assembly resolves 31 chromosomes and identifies a diamide resistance mutation.</title>
        <authorList>
            <person name="Ward C.M."/>
            <person name="Perry K.D."/>
            <person name="Baker G."/>
            <person name="Powis K."/>
            <person name="Heckel D.G."/>
            <person name="Baxter S.W."/>
        </authorList>
    </citation>
    <scope>NUCLEOTIDE SEQUENCE [LARGE SCALE GENOMIC DNA]</scope>
    <source>
        <strain evidence="2 3">LV</strain>
        <tissue evidence="2">Single pupa</tissue>
    </source>
</reference>
<feature type="domain" description="Reverse transcriptase" evidence="1">
    <location>
        <begin position="1"/>
        <end position="180"/>
    </location>
</feature>
<dbReference type="PANTHER" id="PTHR33481">
    <property type="entry name" value="REVERSE TRANSCRIPTASE"/>
    <property type="match status" value="1"/>
</dbReference>
<protein>
    <recommendedName>
        <fullName evidence="1">Reverse transcriptase domain-containing protein</fullName>
    </recommendedName>
</protein>
<evidence type="ECO:0000313" key="2">
    <source>
        <dbReference type="EMBL" id="KAG7296492.1"/>
    </source>
</evidence>
<gene>
    <name evidence="2" type="ORF">JYU34_020243</name>
</gene>
<comment type="caution">
    <text evidence="2">The sequence shown here is derived from an EMBL/GenBank/DDBJ whole genome shotgun (WGS) entry which is preliminary data.</text>
</comment>